<proteinExistence type="predicted"/>
<dbReference type="Proteomes" id="UP000596661">
    <property type="component" value="Chromosome 5"/>
</dbReference>
<dbReference type="AlphaFoldDB" id="A0A803PK50"/>
<feature type="compositionally biased region" description="Basic residues" evidence="1">
    <location>
        <begin position="37"/>
        <end position="47"/>
    </location>
</feature>
<accession>A0A803PK50</accession>
<dbReference type="EnsemblPlants" id="evm.model.05.1127">
    <property type="protein sequence ID" value="cds.evm.model.05.1127"/>
    <property type="gene ID" value="evm.TU.05.1127"/>
</dbReference>
<keyword evidence="3" id="KW-1185">Reference proteome</keyword>
<evidence type="ECO:0000313" key="3">
    <source>
        <dbReference type="Proteomes" id="UP000596661"/>
    </source>
</evidence>
<dbReference type="EMBL" id="UZAU01000498">
    <property type="status" value="NOT_ANNOTATED_CDS"/>
    <property type="molecule type" value="Genomic_DNA"/>
</dbReference>
<name>A0A803PK50_CANSA</name>
<evidence type="ECO:0000313" key="2">
    <source>
        <dbReference type="EnsemblPlants" id="cds.evm.model.05.1127"/>
    </source>
</evidence>
<dbReference type="Gramene" id="evm.model.05.1127">
    <property type="protein sequence ID" value="cds.evm.model.05.1127"/>
    <property type="gene ID" value="evm.TU.05.1127"/>
</dbReference>
<feature type="compositionally biased region" description="Basic residues" evidence="1">
    <location>
        <begin position="13"/>
        <end position="22"/>
    </location>
</feature>
<sequence>MVPKLVENVKKPTPAKKAGRGKCVKDVPKTAQALRGKATKGFKKRQAQARERPTTKETEATLTSQTLRGRKATKDRKGTKISLSLKSLEMRESRPLKPSFTTFKASIAKFPSVQKFPSKQPVPKGSEEMEVFIISGPTPMIKGLLHVLFSTANSLLETSKILKYSDWQQVPVPANKEDRDYVARSHYLKKITPQEAEDDASRDRIAQRFDSWYPKHHVQLSFNSSYLRIAKQYGTNFDKTSHPDWDMSPLNTFDLYTITNSKEFSNYFSSSSLFDDYDMDFGNLLSTSGSKKGKKRGVVSETSLGMNPKLLKRSRKIIASKKPASTQMVIELEAPQVTSSVPTAASTD</sequence>
<reference evidence="2" key="2">
    <citation type="submission" date="2021-03" db="UniProtKB">
        <authorList>
            <consortium name="EnsemblPlants"/>
        </authorList>
    </citation>
    <scope>IDENTIFICATION</scope>
</reference>
<feature type="compositionally biased region" description="Basic residues" evidence="1">
    <location>
        <begin position="68"/>
        <end position="79"/>
    </location>
</feature>
<feature type="compositionally biased region" description="Basic and acidic residues" evidence="1">
    <location>
        <begin position="48"/>
        <end position="59"/>
    </location>
</feature>
<organism evidence="2 3">
    <name type="scientific">Cannabis sativa</name>
    <name type="common">Hemp</name>
    <name type="synonym">Marijuana</name>
    <dbReference type="NCBI Taxonomy" id="3483"/>
    <lineage>
        <taxon>Eukaryota</taxon>
        <taxon>Viridiplantae</taxon>
        <taxon>Streptophyta</taxon>
        <taxon>Embryophyta</taxon>
        <taxon>Tracheophyta</taxon>
        <taxon>Spermatophyta</taxon>
        <taxon>Magnoliopsida</taxon>
        <taxon>eudicotyledons</taxon>
        <taxon>Gunneridae</taxon>
        <taxon>Pentapetalae</taxon>
        <taxon>rosids</taxon>
        <taxon>fabids</taxon>
        <taxon>Rosales</taxon>
        <taxon>Cannabaceae</taxon>
        <taxon>Cannabis</taxon>
    </lineage>
</organism>
<reference evidence="2" key="1">
    <citation type="submission" date="2018-11" db="EMBL/GenBank/DDBJ databases">
        <authorList>
            <person name="Grassa J C."/>
        </authorList>
    </citation>
    <scope>NUCLEOTIDE SEQUENCE [LARGE SCALE GENOMIC DNA]</scope>
</reference>
<protein>
    <submittedName>
        <fullName evidence="2">Uncharacterized protein</fullName>
    </submittedName>
</protein>
<evidence type="ECO:0000256" key="1">
    <source>
        <dbReference type="SAM" id="MobiDB-lite"/>
    </source>
</evidence>
<feature type="region of interest" description="Disordered" evidence="1">
    <location>
        <begin position="1"/>
        <end position="79"/>
    </location>
</feature>